<feature type="domain" description="NADPH-dependent FMN reductase-like" evidence="3">
    <location>
        <begin position="1"/>
        <end position="102"/>
    </location>
</feature>
<dbReference type="Pfam" id="PF03358">
    <property type="entry name" value="FMN_red"/>
    <property type="match status" value="1"/>
</dbReference>
<dbReference type="Proteomes" id="UP000002318">
    <property type="component" value="Chromosome"/>
</dbReference>
<dbReference type="GO" id="GO:0016491">
    <property type="term" value="F:oxidoreductase activity"/>
    <property type="evidence" value="ECO:0007669"/>
    <property type="project" value="InterPro"/>
</dbReference>
<dbReference type="eggNOG" id="COG0655">
    <property type="taxonomic scope" value="Bacteria"/>
</dbReference>
<evidence type="ECO:0000256" key="2">
    <source>
        <dbReference type="ARBA" id="ARBA00022643"/>
    </source>
</evidence>
<dbReference type="SUPFAM" id="SSF52218">
    <property type="entry name" value="Flavoproteins"/>
    <property type="match status" value="1"/>
</dbReference>
<dbReference type="AlphaFoldDB" id="E1R451"/>
<dbReference type="OrthoDB" id="6398207at2"/>
<dbReference type="InterPro" id="IPR051796">
    <property type="entry name" value="ISF_SsuE-like"/>
</dbReference>
<evidence type="ECO:0000313" key="4">
    <source>
        <dbReference type="EMBL" id="ADK80473.1"/>
    </source>
</evidence>
<dbReference type="KEGG" id="ssm:Spirs_1346"/>
<reference evidence="4 5" key="1">
    <citation type="journal article" date="2010" name="Stand. Genomic Sci.">
        <title>Complete genome sequence of Spirochaeta smaragdinae type strain (SEBR 4228).</title>
        <authorList>
            <person name="Mavromatis K."/>
            <person name="Yasawong M."/>
            <person name="Chertkov O."/>
            <person name="Lapidus A."/>
            <person name="Lucas S."/>
            <person name="Nolan M."/>
            <person name="Del Rio T.G."/>
            <person name="Tice H."/>
            <person name="Cheng J.F."/>
            <person name="Pitluck S."/>
            <person name="Liolios K."/>
            <person name="Ivanova N."/>
            <person name="Tapia R."/>
            <person name="Han C."/>
            <person name="Bruce D."/>
            <person name="Goodwin L."/>
            <person name="Pati A."/>
            <person name="Chen A."/>
            <person name="Palaniappan K."/>
            <person name="Land M."/>
            <person name="Hauser L."/>
            <person name="Chang Y.J."/>
            <person name="Jeffries C.D."/>
            <person name="Detter J.C."/>
            <person name="Rohde M."/>
            <person name="Brambilla E."/>
            <person name="Spring S."/>
            <person name="Goker M."/>
            <person name="Sikorski J."/>
            <person name="Woyke T."/>
            <person name="Bristow J."/>
            <person name="Eisen J.A."/>
            <person name="Markowitz V."/>
            <person name="Hugenholtz P."/>
            <person name="Klenk H.P."/>
            <person name="Kyrpides N.C."/>
        </authorList>
    </citation>
    <scope>NUCLEOTIDE SEQUENCE [LARGE SCALE GENOMIC DNA]</scope>
    <source>
        <strain evidence="5">DSM 11293 / JCM 15392 / SEBR 4228</strain>
    </source>
</reference>
<protein>
    <submittedName>
        <fullName evidence="4">NADPH-dependent FMN reductase</fullName>
    </submittedName>
</protein>
<keyword evidence="1" id="KW-0285">Flavoprotein</keyword>
<organism evidence="4 5">
    <name type="scientific">Sediminispirochaeta smaragdinae (strain DSM 11293 / JCM 15392 / SEBR 4228)</name>
    <name type="common">Spirochaeta smaragdinae</name>
    <dbReference type="NCBI Taxonomy" id="573413"/>
    <lineage>
        <taxon>Bacteria</taxon>
        <taxon>Pseudomonadati</taxon>
        <taxon>Spirochaetota</taxon>
        <taxon>Spirochaetia</taxon>
        <taxon>Spirochaetales</taxon>
        <taxon>Spirochaetaceae</taxon>
        <taxon>Sediminispirochaeta</taxon>
    </lineage>
</organism>
<dbReference type="EMBL" id="CP002116">
    <property type="protein sequence ID" value="ADK80473.1"/>
    <property type="molecule type" value="Genomic_DNA"/>
</dbReference>
<name>E1R451_SEDSS</name>
<proteinExistence type="predicted"/>
<dbReference type="Gene3D" id="3.40.50.360">
    <property type="match status" value="1"/>
</dbReference>
<dbReference type="InterPro" id="IPR029039">
    <property type="entry name" value="Flavoprotein-like_sf"/>
</dbReference>
<dbReference type="HOGENOM" id="CLU_050993_4_2_12"/>
<accession>E1R451</accession>
<evidence type="ECO:0000259" key="3">
    <source>
        <dbReference type="Pfam" id="PF03358"/>
    </source>
</evidence>
<dbReference type="InterPro" id="IPR005025">
    <property type="entry name" value="FMN_Rdtase-like_dom"/>
</dbReference>
<dbReference type="STRING" id="573413.Spirs_1346"/>
<keyword evidence="2" id="KW-0288">FMN</keyword>
<keyword evidence="5" id="KW-1185">Reference proteome</keyword>
<evidence type="ECO:0000256" key="1">
    <source>
        <dbReference type="ARBA" id="ARBA00022630"/>
    </source>
</evidence>
<dbReference type="RefSeq" id="WP_013253937.1">
    <property type="nucleotide sequence ID" value="NC_014364.1"/>
</dbReference>
<dbReference type="PANTHER" id="PTHR43278:SF2">
    <property type="entry name" value="IRON-SULFUR FLAVOPROTEIN"/>
    <property type="match status" value="1"/>
</dbReference>
<evidence type="ECO:0000313" key="5">
    <source>
        <dbReference type="Proteomes" id="UP000002318"/>
    </source>
</evidence>
<sequence>MKILGINGSPRKNGNTRTIISCMLEGVRKAGGEAEYIHLPSYHIEGCIGCEKCRKEKRCTQFFDGMQLLYPKIEKADGIILGSPTYNYNMTPWMKAFIDRLYPYFDFSQQRPGPYSSRLSGKGKKALVFGVCEQIDPKEMGYTIVAMRDAIKVVGYEIFAELAFPAHFYPGSVAKDPSSREKAESAGKAFTASFQGTIA</sequence>
<dbReference type="PANTHER" id="PTHR43278">
    <property type="entry name" value="NAD(P)H-DEPENDENT FMN-CONTAINING OXIDOREDUCTASE YWQN-RELATED"/>
    <property type="match status" value="1"/>
</dbReference>
<gene>
    <name evidence="4" type="ordered locus">Spirs_1346</name>
</gene>